<accession>A0ABZ0PPI6</accession>
<name>A0ABZ0PPI6_9PROT</name>
<gene>
    <name evidence="4" type="ORF">R9Z33_03645</name>
</gene>
<dbReference type="PANTHER" id="PTHR30461">
    <property type="entry name" value="DNA-INVERTASE FROM LAMBDOID PROPHAGE"/>
    <property type="match status" value="1"/>
</dbReference>
<dbReference type="InterPro" id="IPR025827">
    <property type="entry name" value="Zn_ribbon_recom_dom"/>
</dbReference>
<protein>
    <submittedName>
        <fullName evidence="4">Recombinase zinc beta ribbon domain-containing protein</fullName>
    </submittedName>
</protein>
<evidence type="ECO:0000313" key="4">
    <source>
        <dbReference type="EMBL" id="WPB87658.1"/>
    </source>
</evidence>
<organism evidence="4 5">
    <name type="scientific">Sediminicoccus rosea</name>
    <dbReference type="NCBI Taxonomy" id="1225128"/>
    <lineage>
        <taxon>Bacteria</taxon>
        <taxon>Pseudomonadati</taxon>
        <taxon>Pseudomonadota</taxon>
        <taxon>Alphaproteobacteria</taxon>
        <taxon>Acetobacterales</taxon>
        <taxon>Roseomonadaceae</taxon>
        <taxon>Sediminicoccus</taxon>
    </lineage>
</organism>
<dbReference type="PANTHER" id="PTHR30461:SF2">
    <property type="entry name" value="SERINE RECOMBINASE PINE-RELATED"/>
    <property type="match status" value="1"/>
</dbReference>
<dbReference type="EMBL" id="CP137852">
    <property type="protein sequence ID" value="WPB87658.1"/>
    <property type="molecule type" value="Genomic_DNA"/>
</dbReference>
<keyword evidence="2" id="KW-0233">DNA recombination</keyword>
<evidence type="ECO:0000256" key="1">
    <source>
        <dbReference type="ARBA" id="ARBA00023125"/>
    </source>
</evidence>
<evidence type="ECO:0000259" key="3">
    <source>
        <dbReference type="Pfam" id="PF13408"/>
    </source>
</evidence>
<keyword evidence="5" id="KW-1185">Reference proteome</keyword>
<dbReference type="InterPro" id="IPR050639">
    <property type="entry name" value="SSR_resolvase"/>
</dbReference>
<dbReference type="Pfam" id="PF13408">
    <property type="entry name" value="Zn_ribbon_recom"/>
    <property type="match status" value="1"/>
</dbReference>
<sequence length="273" mass="29369">MLAREGGDGPETLWQHRRAVSLLSGKVVCGVCGGSYVINGKDCMGCKAAERQGTCTNKVRTRRSRVEAEVLEALGTRLMEPDAVATFVAEFTAEWNRLSAESGDRVSLRRRELDQVERQLNGLIDAIADGLRAPGLQDRLDALGARREALRGELAALEARQSAPRLHPNLSEVYRARVARLREGIEAQSDREVLEAARALIARVEVHPPAVEGGRPRLELLSELSALLAAAGMEDVGGNTKSPPTIAGGLDVFSGSVLGDAGTGFGLWRTKLR</sequence>
<dbReference type="Proteomes" id="UP001305521">
    <property type="component" value="Chromosome"/>
</dbReference>
<keyword evidence="1" id="KW-0238">DNA-binding</keyword>
<evidence type="ECO:0000313" key="5">
    <source>
        <dbReference type="Proteomes" id="UP001305521"/>
    </source>
</evidence>
<proteinExistence type="predicted"/>
<feature type="domain" description="Recombinase zinc beta ribbon" evidence="3">
    <location>
        <begin position="22"/>
        <end position="74"/>
    </location>
</feature>
<dbReference type="RefSeq" id="WP_318651608.1">
    <property type="nucleotide sequence ID" value="NZ_CP137852.1"/>
</dbReference>
<reference evidence="4 5" key="1">
    <citation type="submission" date="2023-11" db="EMBL/GenBank/DDBJ databases">
        <title>Arctic aerobic anoxygenic photoheterotroph Sediminicoccus rosea KRV36 adapts its photosynthesis to long days of polar summer.</title>
        <authorList>
            <person name="Tomasch J."/>
            <person name="Kopejtka K."/>
            <person name="Bily T."/>
            <person name="Gardiner A.T."/>
            <person name="Gardian Z."/>
            <person name="Shivaramu S."/>
            <person name="Koblizek M."/>
            <person name="Engelhardt F."/>
            <person name="Kaftan D."/>
        </authorList>
    </citation>
    <scope>NUCLEOTIDE SEQUENCE [LARGE SCALE GENOMIC DNA]</scope>
    <source>
        <strain evidence="4 5">R-30</strain>
    </source>
</reference>
<evidence type="ECO:0000256" key="2">
    <source>
        <dbReference type="ARBA" id="ARBA00023172"/>
    </source>
</evidence>